<organism evidence="1 2">
    <name type="scientific">Candidatus Berkelbacteria bacterium RIFOXYA2_FULL_43_10</name>
    <dbReference type="NCBI Taxonomy" id="1797472"/>
    <lineage>
        <taxon>Bacteria</taxon>
        <taxon>Candidatus Berkelbacteria</taxon>
    </lineage>
</organism>
<dbReference type="EMBL" id="MEZY01000006">
    <property type="protein sequence ID" value="OGD65756.1"/>
    <property type="molecule type" value="Genomic_DNA"/>
</dbReference>
<dbReference type="AlphaFoldDB" id="A0A1F5EEV6"/>
<name>A0A1F5EEV6_9BACT</name>
<evidence type="ECO:0000313" key="2">
    <source>
        <dbReference type="Proteomes" id="UP000178583"/>
    </source>
</evidence>
<protein>
    <submittedName>
        <fullName evidence="1">Uncharacterized protein</fullName>
    </submittedName>
</protein>
<dbReference type="Proteomes" id="UP000178583">
    <property type="component" value="Unassembled WGS sequence"/>
</dbReference>
<comment type="caution">
    <text evidence="1">The sequence shown here is derived from an EMBL/GenBank/DDBJ whole genome shotgun (WGS) entry which is preliminary data.</text>
</comment>
<proteinExistence type="predicted"/>
<gene>
    <name evidence="1" type="ORF">A2215_04710</name>
</gene>
<reference evidence="1 2" key="1">
    <citation type="journal article" date="2016" name="Nat. Commun.">
        <title>Thousands of microbial genomes shed light on interconnected biogeochemical processes in an aquifer system.</title>
        <authorList>
            <person name="Anantharaman K."/>
            <person name="Brown C.T."/>
            <person name="Hug L.A."/>
            <person name="Sharon I."/>
            <person name="Castelle C.J."/>
            <person name="Probst A.J."/>
            <person name="Thomas B.C."/>
            <person name="Singh A."/>
            <person name="Wilkins M.J."/>
            <person name="Karaoz U."/>
            <person name="Brodie E.L."/>
            <person name="Williams K.H."/>
            <person name="Hubbard S.S."/>
            <person name="Banfield J.F."/>
        </authorList>
    </citation>
    <scope>NUCLEOTIDE SEQUENCE [LARGE SCALE GENOMIC DNA]</scope>
</reference>
<evidence type="ECO:0000313" key="1">
    <source>
        <dbReference type="EMBL" id="OGD65756.1"/>
    </source>
</evidence>
<sequence>MKILLAGEQWSPVTSEEATLAVSEAGDEAEVAMNLQEAVRRLDECDAVISDLHFYPFDPELEHPHRNFYLGGVPPSGLVLAALAIAQGKEVVISEYENRTPGTTYISDGLFMPRADVHPKRKAEPGRDGGRVDGVLSQPFGWDETGIFEVALNILKQRMANSEPRRRTGG</sequence>
<accession>A0A1F5EEV6</accession>